<name>A0ACC2HXV1_9PLEO</name>
<dbReference type="Proteomes" id="UP001153331">
    <property type="component" value="Unassembled WGS sequence"/>
</dbReference>
<keyword evidence="2" id="KW-1185">Reference proteome</keyword>
<protein>
    <submittedName>
        <fullName evidence="1">Uncharacterized protein</fullName>
    </submittedName>
</protein>
<organism evidence="1 2">
    <name type="scientific">Boeremia exigua</name>
    <dbReference type="NCBI Taxonomy" id="749465"/>
    <lineage>
        <taxon>Eukaryota</taxon>
        <taxon>Fungi</taxon>
        <taxon>Dikarya</taxon>
        <taxon>Ascomycota</taxon>
        <taxon>Pezizomycotina</taxon>
        <taxon>Dothideomycetes</taxon>
        <taxon>Pleosporomycetidae</taxon>
        <taxon>Pleosporales</taxon>
        <taxon>Pleosporineae</taxon>
        <taxon>Didymellaceae</taxon>
        <taxon>Boeremia</taxon>
    </lineage>
</organism>
<evidence type="ECO:0000313" key="1">
    <source>
        <dbReference type="EMBL" id="KAJ8107916.1"/>
    </source>
</evidence>
<comment type="caution">
    <text evidence="1">The sequence shown here is derived from an EMBL/GenBank/DDBJ whole genome shotgun (WGS) entry which is preliminary data.</text>
</comment>
<proteinExistence type="predicted"/>
<accession>A0ACC2HXV1</accession>
<evidence type="ECO:0000313" key="2">
    <source>
        <dbReference type="Proteomes" id="UP001153331"/>
    </source>
</evidence>
<gene>
    <name evidence="1" type="ORF">OPT61_g8536</name>
</gene>
<sequence length="242" mass="26244">MLRVERRTLASAISSDKLTVTRPRPSRRSLSEAISSLNRPCLLFPLRLLFTVLSHNQGETMRGFCSAGKYDVIAAARQSRNNSSHTTPADRSTTKAASGENMSKDSQCRGPWQGSGIGGLLIWRMSREEVPSPVPRTATAVQAAIQIGPANAKVRQQLQFALFLDPHTVLGCLTVMSPESRRARLDKACSPASLIAALQSPALPQNLIASNQNLCRPSHRPSFQVVIEALSAPACQLARRHG</sequence>
<reference evidence="1" key="1">
    <citation type="submission" date="2022-11" db="EMBL/GenBank/DDBJ databases">
        <title>Genome Sequence of Boeremia exigua.</title>
        <authorList>
            <person name="Buettner E."/>
        </authorList>
    </citation>
    <scope>NUCLEOTIDE SEQUENCE</scope>
    <source>
        <strain evidence="1">CU02</strain>
    </source>
</reference>
<dbReference type="EMBL" id="JAPHNI010000837">
    <property type="protein sequence ID" value="KAJ8107916.1"/>
    <property type="molecule type" value="Genomic_DNA"/>
</dbReference>